<dbReference type="GO" id="GO:0005525">
    <property type="term" value="F:GTP binding"/>
    <property type="evidence" value="ECO:0007669"/>
    <property type="project" value="UniProtKB-KW"/>
</dbReference>
<evidence type="ECO:0000256" key="1">
    <source>
        <dbReference type="ARBA" id="ARBA00004370"/>
    </source>
</evidence>
<reference evidence="8" key="1">
    <citation type="submission" date="2021-08" db="EMBL/GenBank/DDBJ databases">
        <title>Complete genome sequence of Moraxella sp strain PS-22.</title>
        <authorList>
            <person name="Das S.K."/>
        </authorList>
    </citation>
    <scope>NUCLEOTIDE SEQUENCE</scope>
    <source>
        <strain evidence="8">PS-22</strain>
    </source>
</reference>
<dbReference type="InterPro" id="IPR045063">
    <property type="entry name" value="Dynamin_N"/>
</dbReference>
<keyword evidence="5" id="KW-0472">Membrane</keyword>
<dbReference type="EMBL" id="JACSYB010000001">
    <property type="protein sequence ID" value="MCG8147154.1"/>
    <property type="molecule type" value="Genomic_DNA"/>
</dbReference>
<feature type="domain" description="Dynamin N-terminal" evidence="7">
    <location>
        <begin position="56"/>
        <end position="255"/>
    </location>
</feature>
<evidence type="ECO:0000256" key="3">
    <source>
        <dbReference type="ARBA" id="ARBA00022801"/>
    </source>
</evidence>
<comment type="subcellular location">
    <subcellularLocation>
        <location evidence="1">Membrane</location>
    </subcellularLocation>
</comment>
<keyword evidence="9" id="KW-1185">Reference proteome</keyword>
<sequence length="704" mass="80546">MTSPAQIHLTKLDQLINNLEPWQDKFTIEIDQLKHIKNLYSDKLERFSKEEQTLNIAIMGQVKAGKSSFLNALLFDGKPILPEAATPKTANLTRISYDTTHRLEVEFYNQSDWQRITDLANSDGQHQEAKVAREQVDMVRQAGIDPIATIEQGIYTKQAETTDEIMQILNDYAGNDGKYTGLVKMIRLFLPMPELQGFNVIDTPGMNDPVLSRTQRTKEEMANSDVVFFLSRASNFLDASDIDLLGQQLPEAGIKRLVLVAGQYDSAIEQDGYNRDSLEATEKNLKKRIGERANTDLSKLAKQKELAGQQQVGALLRSMTEPVFSSTYAYGFANWDEHKWNPSMKHTYTQLTEMAEDEWGSYEFTQADWQRIAGFDPLIQSYENAKADKINIIEEQKQGLLPEAQTNLKNWLNSFSEQVHQRIITLEKGDMAELEKRQKQYQVRINNVASRLEDVIEQAIQNASDRQREISRDLKKGIQENSQLKTRTGTETHEESYTVSTSKWYKPWTWGSTETRYRTISVNYEYVSPADAVDQVTNFAYQCVSDIEYHFSQMVNPNDIKAKLRKSLLDVLDTQSSDFDPTQFRTILNQSISRIEIPQLKFDIGDAGSQISRNFTGEVRADSDRAKLQSQLRDALHQVFNTLNTEFTHAVSQLSESLNKIKANLEVTLTDNIQNELSQLKQDMANKQQSLKDYQQLEHIIQEA</sequence>
<dbReference type="PANTHER" id="PTHR10465:SF0">
    <property type="entry name" value="SARCALUMENIN"/>
    <property type="match status" value="1"/>
</dbReference>
<evidence type="ECO:0000313" key="9">
    <source>
        <dbReference type="Proteomes" id="UP001139238"/>
    </source>
</evidence>
<gene>
    <name evidence="8" type="ORF">H9W84_03310</name>
</gene>
<evidence type="ECO:0000313" key="8">
    <source>
        <dbReference type="EMBL" id="MCG8147154.1"/>
    </source>
</evidence>
<comment type="caution">
    <text evidence="8">The sequence shown here is derived from an EMBL/GenBank/DDBJ whole genome shotgun (WGS) entry which is preliminary data.</text>
</comment>
<dbReference type="GO" id="GO:0003924">
    <property type="term" value="F:GTPase activity"/>
    <property type="evidence" value="ECO:0007669"/>
    <property type="project" value="InterPro"/>
</dbReference>
<dbReference type="InterPro" id="IPR027094">
    <property type="entry name" value="Mitofusin_fam"/>
</dbReference>
<dbReference type="PANTHER" id="PTHR10465">
    <property type="entry name" value="TRANSMEMBRANE GTPASE FZO1"/>
    <property type="match status" value="1"/>
</dbReference>
<organism evidence="8 9">
    <name type="scientific">Moraxella tetraodonis</name>
    <dbReference type="NCBI Taxonomy" id="2767221"/>
    <lineage>
        <taxon>Bacteria</taxon>
        <taxon>Pseudomonadati</taxon>
        <taxon>Pseudomonadota</taxon>
        <taxon>Gammaproteobacteria</taxon>
        <taxon>Moraxellales</taxon>
        <taxon>Moraxellaceae</taxon>
        <taxon>Moraxella</taxon>
    </lineage>
</organism>
<keyword evidence="6" id="KW-0175">Coiled coil</keyword>
<evidence type="ECO:0000256" key="5">
    <source>
        <dbReference type="ARBA" id="ARBA00023136"/>
    </source>
</evidence>
<name>A0A9X2A4E3_9GAMM</name>
<dbReference type="Pfam" id="PF00350">
    <property type="entry name" value="Dynamin_N"/>
    <property type="match status" value="1"/>
</dbReference>
<dbReference type="AlphaFoldDB" id="A0A9X2A4E3"/>
<dbReference type="SUPFAM" id="SSF52540">
    <property type="entry name" value="P-loop containing nucleoside triphosphate hydrolases"/>
    <property type="match status" value="1"/>
</dbReference>
<keyword evidence="2" id="KW-0547">Nucleotide-binding</keyword>
<evidence type="ECO:0000256" key="4">
    <source>
        <dbReference type="ARBA" id="ARBA00023134"/>
    </source>
</evidence>
<keyword evidence="4" id="KW-0342">GTP-binding</keyword>
<dbReference type="RefSeq" id="WP_239741636.1">
    <property type="nucleotide sequence ID" value="NZ_JACSYB010000001.1"/>
</dbReference>
<accession>A0A9X2A4E3</accession>
<dbReference type="InterPro" id="IPR027417">
    <property type="entry name" value="P-loop_NTPase"/>
</dbReference>
<evidence type="ECO:0000256" key="6">
    <source>
        <dbReference type="SAM" id="Coils"/>
    </source>
</evidence>
<feature type="coiled-coil region" evidence="6">
    <location>
        <begin position="670"/>
        <end position="697"/>
    </location>
</feature>
<proteinExistence type="predicted"/>
<dbReference type="Gene3D" id="3.40.50.300">
    <property type="entry name" value="P-loop containing nucleotide triphosphate hydrolases"/>
    <property type="match status" value="1"/>
</dbReference>
<evidence type="ECO:0000259" key="7">
    <source>
        <dbReference type="Pfam" id="PF00350"/>
    </source>
</evidence>
<dbReference type="Proteomes" id="UP001139238">
    <property type="component" value="Unassembled WGS sequence"/>
</dbReference>
<keyword evidence="3" id="KW-0378">Hydrolase</keyword>
<protein>
    <submittedName>
        <fullName evidence="8">Dynamin family protein</fullName>
    </submittedName>
</protein>
<dbReference type="GO" id="GO:0016020">
    <property type="term" value="C:membrane"/>
    <property type="evidence" value="ECO:0007669"/>
    <property type="project" value="UniProtKB-SubCell"/>
</dbReference>
<feature type="coiled-coil region" evidence="6">
    <location>
        <begin position="431"/>
        <end position="469"/>
    </location>
</feature>
<evidence type="ECO:0000256" key="2">
    <source>
        <dbReference type="ARBA" id="ARBA00022741"/>
    </source>
</evidence>